<sequence length="403" mass="44809">MSDETGPTPPSERLVSLDALRGFALLGILVINSWVFAMPEATLANPTVYGDFTGANYWAWFVGHVFAQQKFITIFTLLFGAGILLFLEGDKGSYSPAILYVRRMALLVVFGLAHAYLLWYGDILVAYGLCAFAVVLLRPLPPWALTVTGVTLIAVPSLVEGVAGLVVDPATITSSWQPASETLQREVAIYQSGWVDQFEHRVPAAYQRQTTGLLSYTGLRVSGTMLLGMALYKWGVLTNGRSSRFYGWLTFSGTTLGLATILMGVWYIEAANWAPEAALFWRQFNYWGSFALAGAYVGGVMLYSRWRPEDLLTRALAAVGRTAFSNYILQTVLATSIFYGHGLGLFGQVTRVEILAIVVAIWLVQVVASLWWLRYFRYGPLEWLWRVLTYGKRYPIRVGRSGR</sequence>
<feature type="transmembrane region" description="Helical" evidence="1">
    <location>
        <begin position="20"/>
        <end position="37"/>
    </location>
</feature>
<dbReference type="PANTHER" id="PTHR30590:SF2">
    <property type="entry name" value="INNER MEMBRANE PROTEIN"/>
    <property type="match status" value="1"/>
</dbReference>
<dbReference type="Pfam" id="PF04235">
    <property type="entry name" value="DUF418"/>
    <property type="match status" value="1"/>
</dbReference>
<comment type="caution">
    <text evidence="3">The sequence shown here is derived from an EMBL/GenBank/DDBJ whole genome shotgun (WGS) entry which is preliminary data.</text>
</comment>
<name>A0AAP2Z7N5_9EURY</name>
<dbReference type="AlphaFoldDB" id="A0AAP2Z7N5"/>
<dbReference type="EMBL" id="JAOPJZ010000004">
    <property type="protein sequence ID" value="MCU4751803.1"/>
    <property type="molecule type" value="Genomic_DNA"/>
</dbReference>
<keyword evidence="1" id="KW-0812">Transmembrane</keyword>
<dbReference type="PANTHER" id="PTHR30590">
    <property type="entry name" value="INNER MEMBRANE PROTEIN"/>
    <property type="match status" value="1"/>
</dbReference>
<dbReference type="Proteomes" id="UP001321047">
    <property type="component" value="Unassembled WGS sequence"/>
</dbReference>
<feature type="transmembrane region" description="Helical" evidence="1">
    <location>
        <begin position="246"/>
        <end position="268"/>
    </location>
</feature>
<keyword evidence="1" id="KW-0472">Membrane</keyword>
<evidence type="ECO:0000256" key="1">
    <source>
        <dbReference type="SAM" id="Phobius"/>
    </source>
</evidence>
<feature type="transmembrane region" description="Helical" evidence="1">
    <location>
        <begin position="123"/>
        <end position="140"/>
    </location>
</feature>
<feature type="transmembrane region" description="Helical" evidence="1">
    <location>
        <begin position="324"/>
        <end position="342"/>
    </location>
</feature>
<feature type="transmembrane region" description="Helical" evidence="1">
    <location>
        <begin position="147"/>
        <end position="167"/>
    </location>
</feature>
<accession>A0AAP2Z7N5</accession>
<reference evidence="3 4" key="1">
    <citation type="submission" date="2022-09" db="EMBL/GenBank/DDBJ databases">
        <title>Enrichment on poylsaccharides allowed isolation of novel metabolic and taxonomic groups of Haloarchaea.</title>
        <authorList>
            <person name="Sorokin D.Y."/>
            <person name="Elcheninov A.G."/>
            <person name="Khizhniak T.V."/>
            <person name="Kolganova T.V."/>
            <person name="Kublanov I.V."/>
        </authorList>
    </citation>
    <scope>NUCLEOTIDE SEQUENCE [LARGE SCALE GENOMIC DNA]</scope>
    <source>
        <strain evidence="3 4">AArc-curdl1</strain>
    </source>
</reference>
<feature type="transmembrane region" description="Helical" evidence="1">
    <location>
        <begin position="354"/>
        <end position="373"/>
    </location>
</feature>
<gene>
    <name evidence="3" type="ORF">OB919_07380</name>
</gene>
<keyword evidence="1" id="KW-1133">Transmembrane helix</keyword>
<protein>
    <submittedName>
        <fullName evidence="3">DUF418 domain-containing protein</fullName>
    </submittedName>
</protein>
<dbReference type="InterPro" id="IPR052529">
    <property type="entry name" value="Bact_Transport_Assoc"/>
</dbReference>
<feature type="transmembrane region" description="Helical" evidence="1">
    <location>
        <begin position="284"/>
        <end position="303"/>
    </location>
</feature>
<dbReference type="InterPro" id="IPR007349">
    <property type="entry name" value="DUF418"/>
</dbReference>
<evidence type="ECO:0000313" key="4">
    <source>
        <dbReference type="Proteomes" id="UP001321047"/>
    </source>
</evidence>
<feature type="transmembrane region" description="Helical" evidence="1">
    <location>
        <begin position="99"/>
        <end position="117"/>
    </location>
</feature>
<keyword evidence="4" id="KW-1185">Reference proteome</keyword>
<proteinExistence type="predicted"/>
<feature type="domain" description="DUF418" evidence="2">
    <location>
        <begin position="231"/>
        <end position="392"/>
    </location>
</feature>
<evidence type="ECO:0000259" key="2">
    <source>
        <dbReference type="Pfam" id="PF04235"/>
    </source>
</evidence>
<organism evidence="3 4">
    <name type="scientific">Natronosalvus hydrolyticus</name>
    <dbReference type="NCBI Taxonomy" id="2979988"/>
    <lineage>
        <taxon>Archaea</taxon>
        <taxon>Methanobacteriati</taxon>
        <taxon>Methanobacteriota</taxon>
        <taxon>Stenosarchaea group</taxon>
        <taxon>Halobacteria</taxon>
        <taxon>Halobacteriales</taxon>
        <taxon>Natrialbaceae</taxon>
        <taxon>Natronosalvus</taxon>
    </lineage>
</organism>
<evidence type="ECO:0000313" key="3">
    <source>
        <dbReference type="EMBL" id="MCU4751803.1"/>
    </source>
</evidence>
<feature type="transmembrane region" description="Helical" evidence="1">
    <location>
        <begin position="57"/>
        <end position="87"/>
    </location>
</feature>
<feature type="transmembrane region" description="Helical" evidence="1">
    <location>
        <begin position="213"/>
        <end position="234"/>
    </location>
</feature>
<dbReference type="RefSeq" id="WP_342807955.1">
    <property type="nucleotide sequence ID" value="NZ_JAOPJZ010000004.1"/>
</dbReference>